<reference evidence="1" key="1">
    <citation type="submission" date="2021-10" db="EMBL/GenBank/DDBJ databases">
        <title>Tamlana sargassums sp. nov., and Tamlana laminarinivorans sp. nov., two new bacteria isolated from the brown alga.</title>
        <authorList>
            <person name="Li J."/>
        </authorList>
    </citation>
    <scope>NUCLEOTIDE SEQUENCE</scope>
    <source>
        <strain evidence="1">PT2-4</strain>
    </source>
</reference>
<dbReference type="InterPro" id="IPR027375">
    <property type="entry name" value="DKNYY"/>
</dbReference>
<dbReference type="Pfam" id="PF13644">
    <property type="entry name" value="DKNYY"/>
    <property type="match status" value="1"/>
</dbReference>
<evidence type="ECO:0000313" key="2">
    <source>
        <dbReference type="Proteomes" id="UP001139199"/>
    </source>
</evidence>
<sequence>MQFVYNHPYISGFFLLMLLNSFIKKITNSKSSPVAWILLSITSIISQACNPFSGAVNKEISNNYYYAKADSQIRYSPGGNWFELGNSKVDADPQTFIPLSRDFAKDKNHIFYKDIIIDDEVHVASFRAANHFALDKDHVYIPIDNMAYSVQDTLPRTKKLFVLEGADPETYYETDDWNWSKDAKNWFYGYKKIDVDYASFTPMNDSFCKDDYTVYLRTYFDLIPCKIDPQTFKILNNRYVADANNIYDFVAWADGEKVNRLNQFSYKYKESIKFLNNDYLLFDNSVIYEGLLIEGANTSYFKVLESSSKAYAIDDTHVFCNGKIIVDADIKTFKLYDNDQYSSDKNWVYYFGKKIEGADVETFGPTDHDKWIYRDKNHIYVGDKIRDNYPN</sequence>
<dbReference type="EMBL" id="JAJAPW010000008">
    <property type="protein sequence ID" value="MCB4800096.1"/>
    <property type="molecule type" value="Genomic_DNA"/>
</dbReference>
<keyword evidence="2" id="KW-1185">Reference proteome</keyword>
<protein>
    <submittedName>
        <fullName evidence="1">DKNYY domain-containing protein</fullName>
    </submittedName>
</protein>
<dbReference type="AlphaFoldDB" id="A0A9X1L645"/>
<dbReference type="RefSeq" id="WP_226544574.1">
    <property type="nucleotide sequence ID" value="NZ_JAJAPW010000008.1"/>
</dbReference>
<proteinExistence type="predicted"/>
<evidence type="ECO:0000313" key="1">
    <source>
        <dbReference type="EMBL" id="MCB4800096.1"/>
    </source>
</evidence>
<gene>
    <name evidence="1" type="ORF">LG649_14680</name>
</gene>
<name>A0A9X1L645_9FLAO</name>
<organism evidence="1 2">
    <name type="scientific">Neotamlana laminarinivorans</name>
    <dbReference type="NCBI Taxonomy" id="2883124"/>
    <lineage>
        <taxon>Bacteria</taxon>
        <taxon>Pseudomonadati</taxon>
        <taxon>Bacteroidota</taxon>
        <taxon>Flavobacteriia</taxon>
        <taxon>Flavobacteriales</taxon>
        <taxon>Flavobacteriaceae</taxon>
        <taxon>Neotamlana</taxon>
    </lineage>
</organism>
<dbReference type="Proteomes" id="UP001139199">
    <property type="component" value="Unassembled WGS sequence"/>
</dbReference>
<accession>A0A9X1L645</accession>
<comment type="caution">
    <text evidence="1">The sequence shown here is derived from an EMBL/GenBank/DDBJ whole genome shotgun (WGS) entry which is preliminary data.</text>
</comment>